<protein>
    <submittedName>
        <fullName evidence="2">Uncharacterized protein</fullName>
    </submittedName>
</protein>
<organism evidence="2 3">
    <name type="scientific">Apatococcus lobatus</name>
    <dbReference type="NCBI Taxonomy" id="904363"/>
    <lineage>
        <taxon>Eukaryota</taxon>
        <taxon>Viridiplantae</taxon>
        <taxon>Chlorophyta</taxon>
        <taxon>core chlorophytes</taxon>
        <taxon>Trebouxiophyceae</taxon>
        <taxon>Chlorellales</taxon>
        <taxon>Chlorellaceae</taxon>
        <taxon>Apatococcus</taxon>
    </lineage>
</organism>
<feature type="compositionally biased region" description="Low complexity" evidence="1">
    <location>
        <begin position="15"/>
        <end position="27"/>
    </location>
</feature>
<comment type="caution">
    <text evidence="2">The sequence shown here is derived from an EMBL/GenBank/DDBJ whole genome shotgun (WGS) entry which is preliminary data.</text>
</comment>
<sequence length="285" mass="31181">MGNLGRPSMGASPQRRGTSSNGSSSGALRRRRDQAFVNQLLGSLQATGGHIAQRHGNPDLAVVPGNRQQTHALSSAGQLNKTSRKDPDQNVLNELFSSQPASLGSGFQDLFQSYKETLPSSSPETFSDKMHQSAAAIKQRMCEAQSQGNWELAFQLQEDWRARLDVLHKWQAAAKYVPHKQLWKLHKESLYDTDPDCGVDLSKILLKAASSDTFMASFGALVGKSSSSSGGTKRKADNHDDDLACHYCHEPGHMHHNQDRTIVKCPSLKAKLLKDGKVDASGKYN</sequence>
<name>A0AAW1QMC0_9CHLO</name>
<dbReference type="AlphaFoldDB" id="A0AAW1QMC0"/>
<evidence type="ECO:0000256" key="1">
    <source>
        <dbReference type="SAM" id="MobiDB-lite"/>
    </source>
</evidence>
<dbReference type="EMBL" id="JALJOS010000031">
    <property type="protein sequence ID" value="KAK9822614.1"/>
    <property type="molecule type" value="Genomic_DNA"/>
</dbReference>
<gene>
    <name evidence="2" type="ORF">WJX74_010581</name>
</gene>
<accession>A0AAW1QMC0</accession>
<feature type="region of interest" description="Disordered" evidence="1">
    <location>
        <begin position="1"/>
        <end position="33"/>
    </location>
</feature>
<dbReference type="Proteomes" id="UP001438707">
    <property type="component" value="Unassembled WGS sequence"/>
</dbReference>
<keyword evidence="3" id="KW-1185">Reference proteome</keyword>
<evidence type="ECO:0000313" key="2">
    <source>
        <dbReference type="EMBL" id="KAK9822614.1"/>
    </source>
</evidence>
<reference evidence="2 3" key="1">
    <citation type="journal article" date="2024" name="Nat. Commun.">
        <title>Phylogenomics reveals the evolutionary origins of lichenization in chlorophyte algae.</title>
        <authorList>
            <person name="Puginier C."/>
            <person name="Libourel C."/>
            <person name="Otte J."/>
            <person name="Skaloud P."/>
            <person name="Haon M."/>
            <person name="Grisel S."/>
            <person name="Petersen M."/>
            <person name="Berrin J.G."/>
            <person name="Delaux P.M."/>
            <person name="Dal Grande F."/>
            <person name="Keller J."/>
        </authorList>
    </citation>
    <scope>NUCLEOTIDE SEQUENCE [LARGE SCALE GENOMIC DNA]</scope>
    <source>
        <strain evidence="2 3">SAG 2145</strain>
    </source>
</reference>
<proteinExistence type="predicted"/>
<evidence type="ECO:0000313" key="3">
    <source>
        <dbReference type="Proteomes" id="UP001438707"/>
    </source>
</evidence>